<feature type="non-terminal residue" evidence="1">
    <location>
        <position position="81"/>
    </location>
</feature>
<reference evidence="1" key="1">
    <citation type="submission" date="2014-12" db="EMBL/GenBank/DDBJ databases">
        <title>Insight into the proteome of Arion vulgaris.</title>
        <authorList>
            <person name="Aradska J."/>
            <person name="Bulat T."/>
            <person name="Smidak R."/>
            <person name="Sarate P."/>
            <person name="Gangsoo J."/>
            <person name="Sialana F."/>
            <person name="Bilban M."/>
            <person name="Lubec G."/>
        </authorList>
    </citation>
    <scope>NUCLEOTIDE SEQUENCE</scope>
    <source>
        <tissue evidence="1">Skin</tissue>
    </source>
</reference>
<gene>
    <name evidence="1" type="primary">ORF213919</name>
</gene>
<evidence type="ECO:0000313" key="1">
    <source>
        <dbReference type="EMBL" id="CEK96900.1"/>
    </source>
</evidence>
<accession>A0A0B7BXK0</accession>
<name>A0A0B7BXK0_9EUPU</name>
<sequence>GWVTFLLVSIVPDFGETDGRVETVVDEERNTEMKHDIPGQYSIKFQMERNHHSFLDFKHADYPESQIADQQKCNHCSSWLR</sequence>
<feature type="non-terminal residue" evidence="1">
    <location>
        <position position="1"/>
    </location>
</feature>
<protein>
    <submittedName>
        <fullName evidence="1">Uncharacterized protein</fullName>
    </submittedName>
</protein>
<dbReference type="EMBL" id="HACG01050035">
    <property type="protein sequence ID" value="CEK96900.1"/>
    <property type="molecule type" value="Transcribed_RNA"/>
</dbReference>
<organism evidence="1">
    <name type="scientific">Arion vulgaris</name>
    <dbReference type="NCBI Taxonomy" id="1028688"/>
    <lineage>
        <taxon>Eukaryota</taxon>
        <taxon>Metazoa</taxon>
        <taxon>Spiralia</taxon>
        <taxon>Lophotrochozoa</taxon>
        <taxon>Mollusca</taxon>
        <taxon>Gastropoda</taxon>
        <taxon>Heterobranchia</taxon>
        <taxon>Euthyneura</taxon>
        <taxon>Panpulmonata</taxon>
        <taxon>Eupulmonata</taxon>
        <taxon>Stylommatophora</taxon>
        <taxon>Helicina</taxon>
        <taxon>Arionoidea</taxon>
        <taxon>Arionidae</taxon>
        <taxon>Arion</taxon>
    </lineage>
</organism>
<proteinExistence type="predicted"/>
<dbReference type="AlphaFoldDB" id="A0A0B7BXK0"/>